<feature type="domain" description="Protein kinase" evidence="3">
    <location>
        <begin position="248"/>
        <end position="615"/>
    </location>
</feature>
<dbReference type="GO" id="GO:0005524">
    <property type="term" value="F:ATP binding"/>
    <property type="evidence" value="ECO:0007669"/>
    <property type="project" value="UniProtKB-UniRule"/>
</dbReference>
<feature type="region of interest" description="Disordered" evidence="2">
    <location>
        <begin position="147"/>
        <end position="167"/>
    </location>
</feature>
<feature type="region of interest" description="Disordered" evidence="2">
    <location>
        <begin position="1"/>
        <end position="32"/>
    </location>
</feature>
<proteinExistence type="predicted"/>
<dbReference type="PROSITE" id="PS00107">
    <property type="entry name" value="PROTEIN_KINASE_ATP"/>
    <property type="match status" value="1"/>
</dbReference>
<evidence type="ECO:0000313" key="4">
    <source>
        <dbReference type="EMBL" id="CAD8871136.1"/>
    </source>
</evidence>
<gene>
    <name evidence="4" type="ORF">NSCI0253_LOCUS45493</name>
</gene>
<feature type="compositionally biased region" description="Low complexity" evidence="2">
    <location>
        <begin position="14"/>
        <end position="32"/>
    </location>
</feature>
<dbReference type="PROSITE" id="PS50011">
    <property type="entry name" value="PROTEIN_KINASE_DOM"/>
    <property type="match status" value="1"/>
</dbReference>
<name>A0A7S1FK38_NOCSC</name>
<keyword evidence="1" id="KW-0547">Nucleotide-binding</keyword>
<accession>A0A7S1FK38</accession>
<dbReference type="AlphaFoldDB" id="A0A7S1FK38"/>
<dbReference type="GO" id="GO:0004672">
    <property type="term" value="F:protein kinase activity"/>
    <property type="evidence" value="ECO:0007669"/>
    <property type="project" value="InterPro"/>
</dbReference>
<keyword evidence="1" id="KW-0067">ATP-binding</keyword>
<dbReference type="EMBL" id="HBFQ01064179">
    <property type="protein sequence ID" value="CAD8871136.1"/>
    <property type="molecule type" value="Transcribed_RNA"/>
</dbReference>
<dbReference type="Gene3D" id="3.30.200.20">
    <property type="entry name" value="Phosphorylase Kinase, domain 1"/>
    <property type="match status" value="1"/>
</dbReference>
<dbReference type="InterPro" id="IPR011009">
    <property type="entry name" value="Kinase-like_dom_sf"/>
</dbReference>
<feature type="binding site" evidence="1">
    <location>
        <position position="276"/>
    </location>
    <ligand>
        <name>ATP</name>
        <dbReference type="ChEBI" id="CHEBI:30616"/>
    </ligand>
</feature>
<dbReference type="InterPro" id="IPR017441">
    <property type="entry name" value="Protein_kinase_ATP_BS"/>
</dbReference>
<evidence type="ECO:0000256" key="1">
    <source>
        <dbReference type="PROSITE-ProRule" id="PRU10141"/>
    </source>
</evidence>
<protein>
    <recommendedName>
        <fullName evidence="3">Protein kinase domain-containing protein</fullName>
    </recommendedName>
</protein>
<sequence>MTPQPAFRPGMSTSVPPVRSIPSGVVGSVRRSGGARMTPERVCHFAPAPVPISGAAQGVAAPSSATVQPDPRRHGSMNLSALPSMGSVRLSSEFVAPVNVPSAPKRVTSPTVKSQSVACVGSRTCVAQSPAAAQLMTPTNSNLVAVTSSPRSTLSPRFTSPTTPNVSATSMTKALQTMMTAAVPVPLQWSPPPVTETLNKPRTQLLNPVPVTPCPSVVPISPPAAQTAAPVDQPLRLGADVQVSGRWFHITAPLGMGSYGMVWSATRAEGCDVALKEIVCSSEAELVNACFEGDLLAKIADPELCRQGLVSRSRRPSQSFGEVSRLPSFVAKETQTLGPHQWRVRLVMSRIPGVPLAVVMEQRANQDVDLCLEPSDVVLRRHLVDPTLFAWELLAQLGPTLEHISLVAYHRDVNPRNILVEVGSDTLASAPRYGLVDFGMAVEGMSWRSNDASATWQRTEVGGDCRYWPVSAWIMFLQGPAGLPSGAPLRLEYQTLLDIHAMGVTALQVFMELVPKLPEIPQGGGWELARRIRTLQVVWNRYWKHITECWRAMLECFSKGGDWNVLKASCITRNLLGTIDQELADIRAALAEAATAGGEVSQKGTAGPNLRHLFLAIRLMIGCSGAGQAPDWRSVRATLGIE</sequence>
<organism evidence="4">
    <name type="scientific">Noctiluca scintillans</name>
    <name type="common">Sea sparkle</name>
    <name type="synonym">Red tide dinoflagellate</name>
    <dbReference type="NCBI Taxonomy" id="2966"/>
    <lineage>
        <taxon>Eukaryota</taxon>
        <taxon>Sar</taxon>
        <taxon>Alveolata</taxon>
        <taxon>Dinophyceae</taxon>
        <taxon>Noctilucales</taxon>
        <taxon>Noctilucaceae</taxon>
        <taxon>Noctiluca</taxon>
    </lineage>
</organism>
<reference evidence="4" key="1">
    <citation type="submission" date="2021-01" db="EMBL/GenBank/DDBJ databases">
        <authorList>
            <person name="Corre E."/>
            <person name="Pelletier E."/>
            <person name="Niang G."/>
            <person name="Scheremetjew M."/>
            <person name="Finn R."/>
            <person name="Kale V."/>
            <person name="Holt S."/>
            <person name="Cochrane G."/>
            <person name="Meng A."/>
            <person name="Brown T."/>
            <person name="Cohen L."/>
        </authorList>
    </citation>
    <scope>NUCLEOTIDE SEQUENCE</scope>
</reference>
<dbReference type="SUPFAM" id="SSF56112">
    <property type="entry name" value="Protein kinase-like (PK-like)"/>
    <property type="match status" value="1"/>
</dbReference>
<evidence type="ECO:0000256" key="2">
    <source>
        <dbReference type="SAM" id="MobiDB-lite"/>
    </source>
</evidence>
<dbReference type="Gene3D" id="1.10.510.10">
    <property type="entry name" value="Transferase(Phosphotransferase) domain 1"/>
    <property type="match status" value="1"/>
</dbReference>
<dbReference type="InterPro" id="IPR000719">
    <property type="entry name" value="Prot_kinase_dom"/>
</dbReference>
<dbReference type="SMART" id="SM00220">
    <property type="entry name" value="S_TKc"/>
    <property type="match status" value="1"/>
</dbReference>
<evidence type="ECO:0000259" key="3">
    <source>
        <dbReference type="PROSITE" id="PS50011"/>
    </source>
</evidence>